<reference evidence="2" key="1">
    <citation type="submission" date="2014-09" db="EMBL/GenBank/DDBJ databases">
        <title>Genome sequence of the luminous mushroom Mycena chlorophos for searching fungal bioluminescence genes.</title>
        <authorList>
            <person name="Tanaka Y."/>
            <person name="Kasuga D."/>
            <person name="Oba Y."/>
            <person name="Hase S."/>
            <person name="Sato K."/>
            <person name="Oba Y."/>
            <person name="Sakakibara Y."/>
        </authorList>
    </citation>
    <scope>NUCLEOTIDE SEQUENCE</scope>
</reference>
<feature type="region of interest" description="Disordered" evidence="1">
    <location>
        <begin position="110"/>
        <end position="141"/>
    </location>
</feature>
<feature type="compositionally biased region" description="Polar residues" evidence="1">
    <location>
        <begin position="1"/>
        <end position="12"/>
    </location>
</feature>
<feature type="compositionally biased region" description="Polar residues" evidence="1">
    <location>
        <begin position="219"/>
        <end position="228"/>
    </location>
</feature>
<dbReference type="EMBL" id="DF839781">
    <property type="protein sequence ID" value="GAT44504.1"/>
    <property type="molecule type" value="Genomic_DNA"/>
</dbReference>
<dbReference type="Proteomes" id="UP000815677">
    <property type="component" value="Unassembled WGS sequence"/>
</dbReference>
<feature type="compositionally biased region" description="Low complexity" evidence="1">
    <location>
        <begin position="120"/>
        <end position="139"/>
    </location>
</feature>
<protein>
    <submittedName>
        <fullName evidence="2">Uncharacterized protein</fullName>
    </submittedName>
</protein>
<feature type="compositionally biased region" description="Polar residues" evidence="1">
    <location>
        <begin position="243"/>
        <end position="252"/>
    </location>
</feature>
<accession>A0ABQ0L016</accession>
<sequence>MANNALEATTGSAPRVSIEPTFPQSTVADIRAARWRRPPSPTSSIRGVVRLSMTPEGEPDYAVLPALHYGSPVSSPVVRRPRRVTMAMATPQPAVLPPTYEESVVLSRPRLHITTNEPLSGGESPSSGSGSASESPSGSMRKRIASIRTHVSGIFNTRMHPDDKGFSVQLPAAAMSTLDLTKSDLPAHNRSWSLSKSLRARLGSTSRPPIPGHDGASHSRASTETTDPTDALDSGPELLAMTRFNQDGTTETRSARHQRMRRSRSFSAFTRVEDGGDELLAELEAHLDDVGREALRTVHAINLRQAELRATAEDA</sequence>
<gene>
    <name evidence="2" type="ORF">MCHLO_02121</name>
</gene>
<feature type="region of interest" description="Disordered" evidence="1">
    <location>
        <begin position="200"/>
        <end position="264"/>
    </location>
</feature>
<evidence type="ECO:0000256" key="1">
    <source>
        <dbReference type="SAM" id="MobiDB-lite"/>
    </source>
</evidence>
<evidence type="ECO:0000313" key="2">
    <source>
        <dbReference type="EMBL" id="GAT44504.1"/>
    </source>
</evidence>
<organism evidence="2 3">
    <name type="scientific">Mycena chlorophos</name>
    <name type="common">Agaric fungus</name>
    <name type="synonym">Agaricus chlorophos</name>
    <dbReference type="NCBI Taxonomy" id="658473"/>
    <lineage>
        <taxon>Eukaryota</taxon>
        <taxon>Fungi</taxon>
        <taxon>Dikarya</taxon>
        <taxon>Basidiomycota</taxon>
        <taxon>Agaricomycotina</taxon>
        <taxon>Agaricomycetes</taxon>
        <taxon>Agaricomycetidae</taxon>
        <taxon>Agaricales</taxon>
        <taxon>Marasmiineae</taxon>
        <taxon>Mycenaceae</taxon>
        <taxon>Mycena</taxon>
    </lineage>
</organism>
<proteinExistence type="predicted"/>
<feature type="region of interest" description="Disordered" evidence="1">
    <location>
        <begin position="1"/>
        <end position="20"/>
    </location>
</feature>
<evidence type="ECO:0000313" key="3">
    <source>
        <dbReference type="Proteomes" id="UP000815677"/>
    </source>
</evidence>
<keyword evidence="3" id="KW-1185">Reference proteome</keyword>
<name>A0ABQ0L016_MYCCL</name>
<feature type="compositionally biased region" description="Basic residues" evidence="1">
    <location>
        <begin position="255"/>
        <end position="264"/>
    </location>
</feature>